<protein>
    <recommendedName>
        <fullName evidence="4">Retrotransposon Copia-like N-terminal domain-containing protein</fullName>
    </recommendedName>
</protein>
<feature type="compositionally biased region" description="Low complexity" evidence="1">
    <location>
        <begin position="188"/>
        <end position="200"/>
    </location>
</feature>
<name>A0A8T1XL11_9BRAS</name>
<evidence type="ECO:0008006" key="4">
    <source>
        <dbReference type="Google" id="ProtNLM"/>
    </source>
</evidence>
<dbReference type="EMBL" id="JAEFBK010000013">
    <property type="protein sequence ID" value="KAG7534465.1"/>
    <property type="molecule type" value="Genomic_DNA"/>
</dbReference>
<dbReference type="PANTHER" id="PTHR47481:SF41">
    <property type="entry name" value="COPIA-LIKE POLYPROTEIN_RETROTRANSPOSON"/>
    <property type="match status" value="1"/>
</dbReference>
<organism evidence="2 3">
    <name type="scientific">Arabidopsis thaliana x Arabidopsis arenosa</name>
    <dbReference type="NCBI Taxonomy" id="1240361"/>
    <lineage>
        <taxon>Eukaryota</taxon>
        <taxon>Viridiplantae</taxon>
        <taxon>Streptophyta</taxon>
        <taxon>Embryophyta</taxon>
        <taxon>Tracheophyta</taxon>
        <taxon>Spermatophyta</taxon>
        <taxon>Magnoliopsida</taxon>
        <taxon>eudicotyledons</taxon>
        <taxon>Gunneridae</taxon>
        <taxon>Pentapetalae</taxon>
        <taxon>rosids</taxon>
        <taxon>malvids</taxon>
        <taxon>Brassicales</taxon>
        <taxon>Brassicaceae</taxon>
        <taxon>Camelineae</taxon>
        <taxon>Arabidopsis</taxon>
    </lineage>
</organism>
<evidence type="ECO:0000256" key="1">
    <source>
        <dbReference type="SAM" id="MobiDB-lite"/>
    </source>
</evidence>
<evidence type="ECO:0000313" key="2">
    <source>
        <dbReference type="EMBL" id="KAG7534465.1"/>
    </source>
</evidence>
<dbReference type="AlphaFoldDB" id="A0A8T1XL11"/>
<accession>A0A8T1XL11</accession>
<evidence type="ECO:0000313" key="3">
    <source>
        <dbReference type="Proteomes" id="UP000694240"/>
    </source>
</evidence>
<dbReference type="PANTHER" id="PTHR47481">
    <property type="match status" value="1"/>
</dbReference>
<gene>
    <name evidence="2" type="ORF">ISN45_Aa08g020180</name>
</gene>
<feature type="non-terminal residue" evidence="2">
    <location>
        <position position="247"/>
    </location>
</feature>
<keyword evidence="3" id="KW-1185">Reference proteome</keyword>
<comment type="caution">
    <text evidence="2">The sequence shown here is derived from an EMBL/GenBank/DDBJ whole genome shotgun (WGS) entry which is preliminary data.</text>
</comment>
<dbReference type="Pfam" id="PF14223">
    <property type="entry name" value="Retrotran_gag_2"/>
    <property type="match status" value="1"/>
</dbReference>
<feature type="region of interest" description="Disordered" evidence="1">
    <location>
        <begin position="177"/>
        <end position="236"/>
    </location>
</feature>
<reference evidence="2 3" key="1">
    <citation type="submission" date="2020-12" db="EMBL/GenBank/DDBJ databases">
        <title>Concerted genomic and epigenomic changes stabilize Arabidopsis allopolyploids.</title>
        <authorList>
            <person name="Chen Z."/>
        </authorList>
    </citation>
    <scope>NUCLEOTIDE SEQUENCE [LARGE SCALE GENOMIC DNA]</scope>
    <source>
        <strain evidence="2">Allo738</strain>
        <tissue evidence="2">Leaf</tissue>
    </source>
</reference>
<dbReference type="Proteomes" id="UP000694240">
    <property type="component" value="Chromosome 13"/>
</dbReference>
<feature type="compositionally biased region" description="Low complexity" evidence="1">
    <location>
        <begin position="208"/>
        <end position="228"/>
    </location>
</feature>
<sequence length="247" mass="27890">MAAPPAPQTHERAFGVTNIKSNIPLILDLDDHNYDAWRELFMTHCLTFDVLGHLDGTLLPANTKDAAWHKRDGLVKLWIYGTLAPPLFRSSFETGGTARDIGDRTIQEYCQKIISLADLLSNVDAPVNERNLVMYLLNGLNEKFDSIINVIKHKYPFPTFAVAKSMLEMEESRLKKSQRFSATRTDHASSSTALTVAATSPPTPRPSNQQQTVNNNRGNNNHHQQTTQPAKSNNFRGNRKIQWYQFL</sequence>
<proteinExistence type="predicted"/>